<sequence length="119" mass="12645">MADPSFPRDDLRANIAARRDLGPEYETALTESFLNRIEATIAAQVAVEASRRLPNPKERAREDRAEGGRALGLALGSLGIAIPLTAGAGVGAGLPGIITAWTGIVLVNFAYALGRRRHR</sequence>
<keyword evidence="3" id="KW-1185">Reference proteome</keyword>
<keyword evidence="1" id="KW-0812">Transmembrane</keyword>
<evidence type="ECO:0000256" key="1">
    <source>
        <dbReference type="SAM" id="Phobius"/>
    </source>
</evidence>
<keyword evidence="1" id="KW-1133">Transmembrane helix</keyword>
<feature type="transmembrane region" description="Helical" evidence="1">
    <location>
        <begin position="92"/>
        <end position="113"/>
    </location>
</feature>
<proteinExistence type="predicted"/>
<accession>A0A5M3W2C5</accession>
<keyword evidence="1" id="KW-0472">Membrane</keyword>
<protein>
    <recommendedName>
        <fullName evidence="4">Integral membrane protein</fullName>
    </recommendedName>
</protein>
<name>A0A5M3W2C5_9ACTN</name>
<gene>
    <name evidence="2" type="ORF">Acor_28120</name>
</gene>
<evidence type="ECO:0008006" key="4">
    <source>
        <dbReference type="Google" id="ProtNLM"/>
    </source>
</evidence>
<dbReference type="OrthoDB" id="3854538at2"/>
<organism evidence="2 3">
    <name type="scientific">Acrocarpospora corrugata</name>
    <dbReference type="NCBI Taxonomy" id="35763"/>
    <lineage>
        <taxon>Bacteria</taxon>
        <taxon>Bacillati</taxon>
        <taxon>Actinomycetota</taxon>
        <taxon>Actinomycetes</taxon>
        <taxon>Streptosporangiales</taxon>
        <taxon>Streptosporangiaceae</taxon>
        <taxon>Acrocarpospora</taxon>
    </lineage>
</organism>
<feature type="transmembrane region" description="Helical" evidence="1">
    <location>
        <begin position="67"/>
        <end position="86"/>
    </location>
</feature>
<dbReference type="Proteomes" id="UP000334990">
    <property type="component" value="Unassembled WGS sequence"/>
</dbReference>
<dbReference type="EMBL" id="BLAD01000046">
    <property type="protein sequence ID" value="GES00748.1"/>
    <property type="molecule type" value="Genomic_DNA"/>
</dbReference>
<evidence type="ECO:0000313" key="2">
    <source>
        <dbReference type="EMBL" id="GES00748.1"/>
    </source>
</evidence>
<reference evidence="2 3" key="1">
    <citation type="submission" date="2019-10" db="EMBL/GenBank/DDBJ databases">
        <title>Whole genome shotgun sequence of Acrocarpospora corrugata NBRC 13972.</title>
        <authorList>
            <person name="Ichikawa N."/>
            <person name="Kimura A."/>
            <person name="Kitahashi Y."/>
            <person name="Komaki H."/>
            <person name="Oguchi A."/>
        </authorList>
    </citation>
    <scope>NUCLEOTIDE SEQUENCE [LARGE SCALE GENOMIC DNA]</scope>
    <source>
        <strain evidence="2 3">NBRC 13972</strain>
    </source>
</reference>
<dbReference type="AlphaFoldDB" id="A0A5M3W2C5"/>
<comment type="caution">
    <text evidence="2">The sequence shown here is derived from an EMBL/GenBank/DDBJ whole genome shotgun (WGS) entry which is preliminary data.</text>
</comment>
<evidence type="ECO:0000313" key="3">
    <source>
        <dbReference type="Proteomes" id="UP000334990"/>
    </source>
</evidence>
<dbReference type="RefSeq" id="WP_155337065.1">
    <property type="nucleotide sequence ID" value="NZ_BAAABN010000098.1"/>
</dbReference>